<gene>
    <name evidence="6" type="ORF">NONO_c11810</name>
</gene>
<evidence type="ECO:0000313" key="7">
    <source>
        <dbReference type="Proteomes" id="UP000019150"/>
    </source>
</evidence>
<dbReference type="OrthoDB" id="9805134at2"/>
<dbReference type="HOGENOM" id="CLU_069356_28_0_11"/>
<evidence type="ECO:0000256" key="2">
    <source>
        <dbReference type="ARBA" id="ARBA00023125"/>
    </source>
</evidence>
<dbReference type="PROSITE" id="PS50977">
    <property type="entry name" value="HTH_TETR_2"/>
    <property type="match status" value="1"/>
</dbReference>
<evidence type="ECO:0000256" key="1">
    <source>
        <dbReference type="ARBA" id="ARBA00023015"/>
    </source>
</evidence>
<dbReference type="eggNOG" id="COG1309">
    <property type="taxonomic scope" value="Bacteria"/>
</dbReference>
<dbReference type="AlphaFoldDB" id="W5TAI7"/>
<dbReference type="Gene3D" id="1.10.10.60">
    <property type="entry name" value="Homeodomain-like"/>
    <property type="match status" value="1"/>
</dbReference>
<evidence type="ECO:0000313" key="6">
    <source>
        <dbReference type="EMBL" id="AHH15988.1"/>
    </source>
</evidence>
<accession>W5TAI7</accession>
<dbReference type="Pfam" id="PF16925">
    <property type="entry name" value="TetR_C_13"/>
    <property type="match status" value="1"/>
</dbReference>
<dbReference type="PATRIC" id="fig|1415166.3.peg.1199"/>
<dbReference type="RefSeq" id="WP_025347508.1">
    <property type="nucleotide sequence ID" value="NZ_CP006850.1"/>
</dbReference>
<evidence type="ECO:0000256" key="4">
    <source>
        <dbReference type="PROSITE-ProRule" id="PRU00335"/>
    </source>
</evidence>
<dbReference type="KEGG" id="nno:NONO_c11810"/>
<keyword evidence="2 4" id="KW-0238">DNA-binding</keyword>
<dbReference type="PANTHER" id="PTHR47506:SF1">
    <property type="entry name" value="HTH-TYPE TRANSCRIPTIONAL REGULATOR YJDC"/>
    <property type="match status" value="1"/>
</dbReference>
<name>W5TAI7_9NOCA</name>
<dbReference type="PANTHER" id="PTHR47506">
    <property type="entry name" value="TRANSCRIPTIONAL REGULATORY PROTEIN"/>
    <property type="match status" value="1"/>
</dbReference>
<dbReference type="PRINTS" id="PR00455">
    <property type="entry name" value="HTHTETR"/>
</dbReference>
<sequence>MGRPRNFDTDAVVDRAMDAFWTHGYANTSPAQLAEATGIGKGSLYNTFGSKRELFERALDRYDRMGAELAAEFMDRPGTTRECIGAFLYFLVDSDLAHPTRRGCLAVNTVSEFSGADAEITRAVRTMQEHTMAAMAARIDRGRRDGDVASDSDPRAAAEFLMTTIAGLRVMAKTSEATTLHRIIDTALTTLRIHP</sequence>
<feature type="domain" description="HTH tetR-type" evidence="5">
    <location>
        <begin position="6"/>
        <end position="66"/>
    </location>
</feature>
<dbReference type="InterPro" id="IPR009057">
    <property type="entry name" value="Homeodomain-like_sf"/>
</dbReference>
<keyword evidence="1" id="KW-0805">Transcription regulation</keyword>
<keyword evidence="3" id="KW-0804">Transcription</keyword>
<dbReference type="Pfam" id="PF00440">
    <property type="entry name" value="TetR_N"/>
    <property type="match status" value="1"/>
</dbReference>
<dbReference type="SUPFAM" id="SSF46689">
    <property type="entry name" value="Homeodomain-like"/>
    <property type="match status" value="1"/>
</dbReference>
<dbReference type="SUPFAM" id="SSF48498">
    <property type="entry name" value="Tetracyclin repressor-like, C-terminal domain"/>
    <property type="match status" value="1"/>
</dbReference>
<proteinExistence type="predicted"/>
<dbReference type="EMBL" id="CP006850">
    <property type="protein sequence ID" value="AHH15988.1"/>
    <property type="molecule type" value="Genomic_DNA"/>
</dbReference>
<dbReference type="Proteomes" id="UP000019150">
    <property type="component" value="Chromosome"/>
</dbReference>
<evidence type="ECO:0000259" key="5">
    <source>
        <dbReference type="PROSITE" id="PS50977"/>
    </source>
</evidence>
<dbReference type="Gene3D" id="1.10.357.10">
    <property type="entry name" value="Tetracycline Repressor, domain 2"/>
    <property type="match status" value="1"/>
</dbReference>
<keyword evidence="7" id="KW-1185">Reference proteome</keyword>
<dbReference type="InterPro" id="IPR001647">
    <property type="entry name" value="HTH_TetR"/>
</dbReference>
<reference evidence="6 7" key="1">
    <citation type="journal article" date="2014" name="Appl. Environ. Microbiol.">
        <title>Insights into the Microbial Degradation of Rubber and Gutta-Percha by Analysis of the Complete Genome of Nocardia nova SH22a.</title>
        <authorList>
            <person name="Luo Q."/>
            <person name="Hiessl S."/>
            <person name="Poehlein A."/>
            <person name="Daniel R."/>
            <person name="Steinbuchel A."/>
        </authorList>
    </citation>
    <scope>NUCLEOTIDE SEQUENCE [LARGE SCALE GENOMIC DNA]</scope>
    <source>
        <strain evidence="6">SH22a</strain>
    </source>
</reference>
<protein>
    <submittedName>
        <fullName evidence="6">Transcriptional regulator, TetR family</fullName>
    </submittedName>
</protein>
<dbReference type="InterPro" id="IPR036271">
    <property type="entry name" value="Tet_transcr_reg_TetR-rel_C_sf"/>
</dbReference>
<dbReference type="GO" id="GO:0003677">
    <property type="term" value="F:DNA binding"/>
    <property type="evidence" value="ECO:0007669"/>
    <property type="project" value="UniProtKB-UniRule"/>
</dbReference>
<organism evidence="6 7">
    <name type="scientific">Nocardia nova SH22a</name>
    <dbReference type="NCBI Taxonomy" id="1415166"/>
    <lineage>
        <taxon>Bacteria</taxon>
        <taxon>Bacillati</taxon>
        <taxon>Actinomycetota</taxon>
        <taxon>Actinomycetes</taxon>
        <taxon>Mycobacteriales</taxon>
        <taxon>Nocardiaceae</taxon>
        <taxon>Nocardia</taxon>
    </lineage>
</organism>
<dbReference type="InterPro" id="IPR011075">
    <property type="entry name" value="TetR_C"/>
</dbReference>
<feature type="DNA-binding region" description="H-T-H motif" evidence="4">
    <location>
        <begin position="29"/>
        <end position="48"/>
    </location>
</feature>
<evidence type="ECO:0000256" key="3">
    <source>
        <dbReference type="ARBA" id="ARBA00023163"/>
    </source>
</evidence>
<dbReference type="STRING" id="1415166.NONO_c11810"/>